<dbReference type="Gene3D" id="3.40.50.2000">
    <property type="entry name" value="Glycogen Phosphorylase B"/>
    <property type="match status" value="1"/>
</dbReference>
<dbReference type="SUPFAM" id="SSF53756">
    <property type="entry name" value="UDP-Glycosyltransferase/glycogen phosphorylase"/>
    <property type="match status" value="1"/>
</dbReference>
<organism evidence="1 2">
    <name type="scientific">Colocasia esculenta</name>
    <name type="common">Wild taro</name>
    <name type="synonym">Arum esculentum</name>
    <dbReference type="NCBI Taxonomy" id="4460"/>
    <lineage>
        <taxon>Eukaryota</taxon>
        <taxon>Viridiplantae</taxon>
        <taxon>Streptophyta</taxon>
        <taxon>Embryophyta</taxon>
        <taxon>Tracheophyta</taxon>
        <taxon>Spermatophyta</taxon>
        <taxon>Magnoliopsida</taxon>
        <taxon>Liliopsida</taxon>
        <taxon>Araceae</taxon>
        <taxon>Aroideae</taxon>
        <taxon>Colocasieae</taxon>
        <taxon>Colocasia</taxon>
    </lineage>
</organism>
<dbReference type="AlphaFoldDB" id="A0A843VMC3"/>
<name>A0A843VMC3_COLES</name>
<protein>
    <submittedName>
        <fullName evidence="1">Uncharacterized protein</fullName>
    </submittedName>
</protein>
<proteinExistence type="predicted"/>
<gene>
    <name evidence="1" type="ORF">Taro_027384</name>
</gene>
<dbReference type="EMBL" id="NMUH01001708">
    <property type="protein sequence ID" value="MQL94720.1"/>
    <property type="molecule type" value="Genomic_DNA"/>
</dbReference>
<dbReference type="OrthoDB" id="762405at2759"/>
<evidence type="ECO:0000313" key="2">
    <source>
        <dbReference type="Proteomes" id="UP000652761"/>
    </source>
</evidence>
<accession>A0A843VMC3</accession>
<sequence>MEWLDMQPPVSVVYVSFGTTSSLPEQQIMELAHGLERSQKHFMWVLREANRVDIFVGDDDGRQKLSDGYEHRVAGVGLVVGVTTRLALPCCISFFRQVLELLDLDEDRFKGLDLEGFLEVGYLCEAESPNLFSCRDELGASNGYNGFSPLLTKAGV</sequence>
<comment type="caution">
    <text evidence="1">The sequence shown here is derived from an EMBL/GenBank/DDBJ whole genome shotgun (WGS) entry which is preliminary data.</text>
</comment>
<evidence type="ECO:0000313" key="1">
    <source>
        <dbReference type="EMBL" id="MQL94720.1"/>
    </source>
</evidence>
<dbReference type="PANTHER" id="PTHR48044:SF22">
    <property type="entry name" value="GLYCOSYLTRANSFERASE"/>
    <property type="match status" value="1"/>
</dbReference>
<dbReference type="GO" id="GO:1901135">
    <property type="term" value="P:carbohydrate derivative metabolic process"/>
    <property type="evidence" value="ECO:0007669"/>
    <property type="project" value="UniProtKB-ARBA"/>
</dbReference>
<dbReference type="PANTHER" id="PTHR48044">
    <property type="entry name" value="GLYCOSYLTRANSFERASE"/>
    <property type="match status" value="1"/>
</dbReference>
<dbReference type="GO" id="GO:0008194">
    <property type="term" value="F:UDP-glycosyltransferase activity"/>
    <property type="evidence" value="ECO:0007669"/>
    <property type="project" value="UniProtKB-ARBA"/>
</dbReference>
<reference evidence="1" key="1">
    <citation type="submission" date="2017-07" db="EMBL/GenBank/DDBJ databases">
        <title>Taro Niue Genome Assembly and Annotation.</title>
        <authorList>
            <person name="Atibalentja N."/>
            <person name="Keating K."/>
            <person name="Fields C.J."/>
        </authorList>
    </citation>
    <scope>NUCLEOTIDE SEQUENCE</scope>
    <source>
        <strain evidence="1">Niue_2</strain>
        <tissue evidence="1">Leaf</tissue>
    </source>
</reference>
<keyword evidence="2" id="KW-1185">Reference proteome</keyword>
<dbReference type="Proteomes" id="UP000652761">
    <property type="component" value="Unassembled WGS sequence"/>
</dbReference>